<evidence type="ECO:0000256" key="1">
    <source>
        <dbReference type="ARBA" id="ARBA00008366"/>
    </source>
</evidence>
<sequence>MTVHSGSLTAASDVPQASAAERIKARYGVPPSVLPPSWNETLDVLLNHRSARAYLPKALPQGTVELLVAAAQSAPTSSNLQAWSVVAVEDPERKARLEEFAAPNPQINAAPLFLVWLVDLARLRAIARSNDSEGAGLDYLESFVIGAIDAALAAQNAVAAIDSLGLGSCYIGGIRNRPEDVARELNLPPETIAVFGLTVGYPDPAVKTDVKPRLPQSAVLFREQYGTVSEQDLASYDERLKTFQQGQNLPQAGWTSVIAKRIGSASALKGRVELTAILRRFGFALK</sequence>
<dbReference type="InterPro" id="IPR000415">
    <property type="entry name" value="Nitroreductase-like"/>
</dbReference>
<comment type="similarity">
    <text evidence="1 5">Belongs to the flavin oxidoreductase frp family.</text>
</comment>
<evidence type="ECO:0000256" key="3">
    <source>
        <dbReference type="ARBA" id="ARBA00022643"/>
    </source>
</evidence>
<evidence type="ECO:0000313" key="8">
    <source>
        <dbReference type="EMBL" id="MUP09124.1"/>
    </source>
</evidence>
<proteinExistence type="inferred from homology"/>
<gene>
    <name evidence="8" type="ORF">BBK91_004480</name>
    <name evidence="7" type="ORF">BBL17_006960</name>
</gene>
<name>A0ABD6H2Q7_AGRVI</name>
<dbReference type="Pfam" id="PF00881">
    <property type="entry name" value="Nitroreductase"/>
    <property type="match status" value="1"/>
</dbReference>
<dbReference type="Gene3D" id="3.40.109.10">
    <property type="entry name" value="NADH Oxidase"/>
    <property type="match status" value="1"/>
</dbReference>
<keyword evidence="5" id="KW-0521">NADP</keyword>
<evidence type="ECO:0000313" key="7">
    <source>
        <dbReference type="EMBL" id="MUO41520.1"/>
    </source>
</evidence>
<dbReference type="Proteomes" id="UP000179536">
    <property type="component" value="Unassembled WGS sequence"/>
</dbReference>
<organism evidence="8 10">
    <name type="scientific">Agrobacterium vitis</name>
    <name type="common">Rhizobium vitis</name>
    <dbReference type="NCBI Taxonomy" id="373"/>
    <lineage>
        <taxon>Bacteria</taxon>
        <taxon>Pseudomonadati</taxon>
        <taxon>Pseudomonadota</taxon>
        <taxon>Alphaproteobacteria</taxon>
        <taxon>Hyphomicrobiales</taxon>
        <taxon>Rhizobiaceae</taxon>
        <taxon>Rhizobium/Agrobacterium group</taxon>
        <taxon>Agrobacterium</taxon>
    </lineage>
</organism>
<evidence type="ECO:0000313" key="10">
    <source>
        <dbReference type="Proteomes" id="UP000179536"/>
    </source>
</evidence>
<evidence type="ECO:0000256" key="5">
    <source>
        <dbReference type="PIRNR" id="PIRNR005426"/>
    </source>
</evidence>
<reference evidence="9 10" key="1">
    <citation type="submission" date="2019-11" db="EMBL/GenBank/DDBJ databases">
        <title>Whole-genome sequencing of Allorhizobium vitis.</title>
        <authorList>
            <person name="Gan H.M."/>
            <person name="Savka M.A."/>
        </authorList>
    </citation>
    <scope>NUCLEOTIDE SEQUENCE [LARGE SCALE GENOMIC DNA]</scope>
    <source>
        <strain evidence="8 10">RF2/1</strain>
        <strain evidence="7 9">T1/7</strain>
    </source>
</reference>
<dbReference type="EMBL" id="MBFE02000003">
    <property type="protein sequence ID" value="MUO41520.1"/>
    <property type="molecule type" value="Genomic_DNA"/>
</dbReference>
<evidence type="ECO:0000313" key="9">
    <source>
        <dbReference type="Proteomes" id="UP000179454"/>
    </source>
</evidence>
<dbReference type="RefSeq" id="WP_041699709.1">
    <property type="nucleotide sequence ID" value="NZ_MBFA02000002.1"/>
</dbReference>
<evidence type="ECO:0000259" key="6">
    <source>
        <dbReference type="Pfam" id="PF00881"/>
    </source>
</evidence>
<protein>
    <submittedName>
        <fullName evidence="8">NADPH-dependent oxidoreductase</fullName>
    </submittedName>
</protein>
<dbReference type="Proteomes" id="UP000179454">
    <property type="component" value="Unassembled WGS sequence"/>
</dbReference>
<dbReference type="GO" id="GO:0016491">
    <property type="term" value="F:oxidoreductase activity"/>
    <property type="evidence" value="ECO:0007669"/>
    <property type="project" value="UniProtKB-UniRule"/>
</dbReference>
<dbReference type="CDD" id="cd02146">
    <property type="entry name" value="NfsA-like"/>
    <property type="match status" value="1"/>
</dbReference>
<dbReference type="PANTHER" id="PTHR43425">
    <property type="entry name" value="OXYGEN-INSENSITIVE NADPH NITROREDUCTASE"/>
    <property type="match status" value="1"/>
</dbReference>
<dbReference type="InterPro" id="IPR029479">
    <property type="entry name" value="Nitroreductase"/>
</dbReference>
<accession>A0ABD6H2Q7</accession>
<keyword evidence="2 5" id="KW-0285">Flavoprotein</keyword>
<dbReference type="EMBL" id="MBFA02000002">
    <property type="protein sequence ID" value="MUP09124.1"/>
    <property type="molecule type" value="Genomic_DNA"/>
</dbReference>
<keyword evidence="9" id="KW-1185">Reference proteome</keyword>
<evidence type="ECO:0000256" key="2">
    <source>
        <dbReference type="ARBA" id="ARBA00022630"/>
    </source>
</evidence>
<comment type="caution">
    <text evidence="8">The sequence shown here is derived from an EMBL/GenBank/DDBJ whole genome shotgun (WGS) entry which is preliminary data.</text>
</comment>
<evidence type="ECO:0000256" key="4">
    <source>
        <dbReference type="ARBA" id="ARBA00023002"/>
    </source>
</evidence>
<dbReference type="PIRSF" id="PIRSF005426">
    <property type="entry name" value="Frp"/>
    <property type="match status" value="1"/>
</dbReference>
<dbReference type="PANTHER" id="PTHR43425:SF2">
    <property type="entry name" value="OXYGEN-INSENSITIVE NADPH NITROREDUCTASE"/>
    <property type="match status" value="1"/>
</dbReference>
<dbReference type="AlphaFoldDB" id="A0ABD6H2Q7"/>
<dbReference type="InterPro" id="IPR016446">
    <property type="entry name" value="Flavin_OxRdtase_Frp"/>
</dbReference>
<keyword evidence="4 5" id="KW-0560">Oxidoreductase</keyword>
<feature type="domain" description="Nitroreductase" evidence="6">
    <location>
        <begin position="47"/>
        <end position="201"/>
    </location>
</feature>
<keyword evidence="3 5" id="KW-0288">FMN</keyword>
<dbReference type="SUPFAM" id="SSF55469">
    <property type="entry name" value="FMN-dependent nitroreductase-like"/>
    <property type="match status" value="1"/>
</dbReference>